<feature type="coiled-coil region" evidence="1">
    <location>
        <begin position="123"/>
        <end position="171"/>
    </location>
</feature>
<protein>
    <submittedName>
        <fullName evidence="3">Uncharacterized protein</fullName>
    </submittedName>
</protein>
<keyword evidence="2" id="KW-1133">Transmembrane helix</keyword>
<dbReference type="Proteomes" id="UP001595752">
    <property type="component" value="Unassembled WGS sequence"/>
</dbReference>
<evidence type="ECO:0000256" key="2">
    <source>
        <dbReference type="SAM" id="Phobius"/>
    </source>
</evidence>
<name>A0ABV8AZV4_9BACI</name>
<comment type="caution">
    <text evidence="3">The sequence shown here is derived from an EMBL/GenBank/DDBJ whole genome shotgun (WGS) entry which is preliminary data.</text>
</comment>
<evidence type="ECO:0000256" key="1">
    <source>
        <dbReference type="SAM" id="Coils"/>
    </source>
</evidence>
<evidence type="ECO:0000313" key="3">
    <source>
        <dbReference type="EMBL" id="MFC3883518.1"/>
    </source>
</evidence>
<keyword evidence="1" id="KW-0175">Coiled coil</keyword>
<dbReference type="RefSeq" id="WP_377914073.1">
    <property type="nucleotide sequence ID" value="NZ_JBHRZT010000032.1"/>
</dbReference>
<feature type="transmembrane region" description="Helical" evidence="2">
    <location>
        <begin position="43"/>
        <end position="62"/>
    </location>
</feature>
<keyword evidence="2" id="KW-0812">Transmembrane</keyword>
<accession>A0ABV8AZV4</accession>
<feature type="transmembrane region" description="Helical" evidence="2">
    <location>
        <begin position="20"/>
        <end position="37"/>
    </location>
</feature>
<keyword evidence="4" id="KW-1185">Reference proteome</keyword>
<gene>
    <name evidence="3" type="ORF">ACFOU2_08360</name>
</gene>
<proteinExistence type="predicted"/>
<sequence length="250" mass="29414">MIKLKNPFTDLSAKTGNGRINVLIPAAVAIVFLYIAAMDLVFFRFMLLLFTFSLVILVFLLCKRVNHLLDKFPLDEANDEALEAQNSHDRFHHESRQEIAYDRKHEATGEAFHPFETDEKQVLEELFDKARLKEEEKEAYRKVIRGDAAEVSHIKQELLVLKNEIQQVVKEKTNLLLKRDHDREQVVRLLQPEFIIDSSFEELNQKFEMMRHQLSPEVVQSLKESNYIDEDFKFTRIGYRELIKTAKKVH</sequence>
<dbReference type="EMBL" id="JBHRZT010000032">
    <property type="protein sequence ID" value="MFC3883518.1"/>
    <property type="molecule type" value="Genomic_DNA"/>
</dbReference>
<keyword evidence="2" id="KW-0472">Membrane</keyword>
<evidence type="ECO:0000313" key="4">
    <source>
        <dbReference type="Proteomes" id="UP001595752"/>
    </source>
</evidence>
<reference evidence="4" key="1">
    <citation type="journal article" date="2019" name="Int. J. Syst. Evol. Microbiol.">
        <title>The Global Catalogue of Microorganisms (GCM) 10K type strain sequencing project: providing services to taxonomists for standard genome sequencing and annotation.</title>
        <authorList>
            <consortium name="The Broad Institute Genomics Platform"/>
            <consortium name="The Broad Institute Genome Sequencing Center for Infectious Disease"/>
            <person name="Wu L."/>
            <person name="Ma J."/>
        </authorList>
    </citation>
    <scope>NUCLEOTIDE SEQUENCE [LARGE SCALE GENOMIC DNA]</scope>
    <source>
        <strain evidence="4">CCUG 61889</strain>
    </source>
</reference>
<organism evidence="3 4">
    <name type="scientific">Bacillus songklensis</name>
    <dbReference type="NCBI Taxonomy" id="1069116"/>
    <lineage>
        <taxon>Bacteria</taxon>
        <taxon>Bacillati</taxon>
        <taxon>Bacillota</taxon>
        <taxon>Bacilli</taxon>
        <taxon>Bacillales</taxon>
        <taxon>Bacillaceae</taxon>
        <taxon>Bacillus</taxon>
    </lineage>
</organism>